<feature type="compositionally biased region" description="Low complexity" evidence="1">
    <location>
        <begin position="38"/>
        <end position="61"/>
    </location>
</feature>
<evidence type="ECO:0000313" key="2">
    <source>
        <dbReference type="EMBL" id="GAA1771843.1"/>
    </source>
</evidence>
<organism evidence="2 3">
    <name type="scientific">Luedemannella helvata</name>
    <dbReference type="NCBI Taxonomy" id="349315"/>
    <lineage>
        <taxon>Bacteria</taxon>
        <taxon>Bacillati</taxon>
        <taxon>Actinomycetota</taxon>
        <taxon>Actinomycetes</taxon>
        <taxon>Micromonosporales</taxon>
        <taxon>Micromonosporaceae</taxon>
        <taxon>Luedemannella</taxon>
    </lineage>
</organism>
<proteinExistence type="predicted"/>
<protein>
    <recommendedName>
        <fullName evidence="4">GH26 domain-containing protein</fullName>
    </recommendedName>
</protein>
<reference evidence="2 3" key="1">
    <citation type="journal article" date="2019" name="Int. J. Syst. Evol. Microbiol.">
        <title>The Global Catalogue of Microorganisms (GCM) 10K type strain sequencing project: providing services to taxonomists for standard genome sequencing and annotation.</title>
        <authorList>
            <consortium name="The Broad Institute Genomics Platform"/>
            <consortium name="The Broad Institute Genome Sequencing Center for Infectious Disease"/>
            <person name="Wu L."/>
            <person name="Ma J."/>
        </authorList>
    </citation>
    <scope>NUCLEOTIDE SEQUENCE [LARGE SCALE GENOMIC DNA]</scope>
    <source>
        <strain evidence="2 3">JCM 13249</strain>
    </source>
</reference>
<feature type="region of interest" description="Disordered" evidence="1">
    <location>
        <begin position="23"/>
        <end position="61"/>
    </location>
</feature>
<dbReference type="Proteomes" id="UP001500655">
    <property type="component" value="Unassembled WGS sequence"/>
</dbReference>
<evidence type="ECO:0000256" key="1">
    <source>
        <dbReference type="SAM" id="MobiDB-lite"/>
    </source>
</evidence>
<comment type="caution">
    <text evidence="2">The sequence shown here is derived from an EMBL/GenBank/DDBJ whole genome shotgun (WGS) entry which is preliminary data.</text>
</comment>
<dbReference type="EMBL" id="BAAALS010000031">
    <property type="protein sequence ID" value="GAA1771843.1"/>
    <property type="molecule type" value="Genomic_DNA"/>
</dbReference>
<evidence type="ECO:0000313" key="3">
    <source>
        <dbReference type="Proteomes" id="UP001500655"/>
    </source>
</evidence>
<sequence length="358" mass="38577">MVTALIVAALALVAGAATFGGSRWPGVSSGSPPDVGRATTAPTTAAPTTTVGPPPGAAGATLTPIPASGTKLLFGMGTEADNAIGHKLVTQAPVRMLTSWYNGPGDLSWMTGWRTGTVPRSYGRGYALHLIVFNDGPEGPVDTKYGPACGRAYPLASRFAADMTRLAKTFAGARGGPPLYVTLFTEFQTYPCADNAWRADGETTNYYRALIDQYRAALRIFHQHAPNARVSLGWGGWQALYDDPSRGGGLSLFDYFAQVLRESDFQSFQAMDPRSNVRTIRTMVRELGAYGPVMVAHLQNDSAHYGADVREVLDPGFLREMISEGLFAVSFMDDKRMLADPDTFAFVRDAVRRHGRDP</sequence>
<name>A0ABN2L1H6_9ACTN</name>
<keyword evidence="3" id="KW-1185">Reference proteome</keyword>
<accession>A0ABN2L1H6</accession>
<gene>
    <name evidence="2" type="ORF">GCM10009681_49080</name>
</gene>
<evidence type="ECO:0008006" key="4">
    <source>
        <dbReference type="Google" id="ProtNLM"/>
    </source>
</evidence>